<dbReference type="RefSeq" id="WP_142112695.1">
    <property type="nucleotide sequence ID" value="NZ_BAAATB010000004.1"/>
</dbReference>
<proteinExistence type="predicted"/>
<evidence type="ECO:0000259" key="1">
    <source>
        <dbReference type="Pfam" id="PF12724"/>
    </source>
</evidence>
<organism evidence="2 3">
    <name type="scientific">Rarobacter incanus</name>
    <dbReference type="NCBI Taxonomy" id="153494"/>
    <lineage>
        <taxon>Bacteria</taxon>
        <taxon>Bacillati</taxon>
        <taxon>Actinomycetota</taxon>
        <taxon>Actinomycetes</taxon>
        <taxon>Micrococcales</taxon>
        <taxon>Rarobacteraceae</taxon>
        <taxon>Rarobacter</taxon>
    </lineage>
</organism>
<protein>
    <submittedName>
        <fullName evidence="2">Menaquinone-dependent protoporphyrinogen oxidase</fullName>
    </submittedName>
</protein>
<reference evidence="2 3" key="1">
    <citation type="submission" date="2019-06" db="EMBL/GenBank/DDBJ databases">
        <title>Sequencing the genomes of 1000 actinobacteria strains.</title>
        <authorList>
            <person name="Klenk H.-P."/>
        </authorList>
    </citation>
    <scope>NUCLEOTIDE SEQUENCE [LARGE SCALE GENOMIC DNA]</scope>
    <source>
        <strain evidence="2 3">DSM 10596</strain>
    </source>
</reference>
<dbReference type="PANTHER" id="PTHR38030">
    <property type="entry name" value="PROTOPORPHYRINOGEN IX DEHYDROGENASE [MENAQUINONE]"/>
    <property type="match status" value="1"/>
</dbReference>
<sequence>MKVLVAVASKHGATRGIGEAIADELTARGFDVVSAEAGAADITGFDAAVVGSAVYMGTWLADARNLVQRIAAAAPRVPVWIFSSGLSDTPSKETNGSGEKSLRNVGANIRQHRHFSGSLDLNDLSLAERAVIAAARGKNGDRRDFAAIKEWADEIADDLTAGAS</sequence>
<dbReference type="OrthoDB" id="129384at2"/>
<name>A0A542SQX9_9MICO</name>
<dbReference type="SUPFAM" id="SSF52218">
    <property type="entry name" value="Flavoproteins"/>
    <property type="match status" value="1"/>
</dbReference>
<evidence type="ECO:0000313" key="2">
    <source>
        <dbReference type="EMBL" id="TQK77020.1"/>
    </source>
</evidence>
<dbReference type="AlphaFoldDB" id="A0A542SQX9"/>
<comment type="caution">
    <text evidence="2">The sequence shown here is derived from an EMBL/GenBank/DDBJ whole genome shotgun (WGS) entry which is preliminary data.</text>
</comment>
<dbReference type="Pfam" id="PF12724">
    <property type="entry name" value="Flavodoxin_5"/>
    <property type="match status" value="1"/>
</dbReference>
<dbReference type="GO" id="GO:0010181">
    <property type="term" value="F:FMN binding"/>
    <property type="evidence" value="ECO:0007669"/>
    <property type="project" value="TreeGrafter"/>
</dbReference>
<keyword evidence="3" id="KW-1185">Reference proteome</keyword>
<dbReference type="InterPro" id="IPR052200">
    <property type="entry name" value="Protoporphyrinogen_IX_DH"/>
</dbReference>
<dbReference type="GO" id="GO:0006783">
    <property type="term" value="P:heme biosynthetic process"/>
    <property type="evidence" value="ECO:0007669"/>
    <property type="project" value="TreeGrafter"/>
</dbReference>
<evidence type="ECO:0000313" key="3">
    <source>
        <dbReference type="Proteomes" id="UP000316181"/>
    </source>
</evidence>
<gene>
    <name evidence="2" type="ORF">FB389_1731</name>
</gene>
<dbReference type="Gene3D" id="3.40.50.360">
    <property type="match status" value="1"/>
</dbReference>
<dbReference type="Proteomes" id="UP000316181">
    <property type="component" value="Unassembled WGS sequence"/>
</dbReference>
<dbReference type="PANTHER" id="PTHR38030:SF2">
    <property type="entry name" value="PROTOPORPHYRINOGEN IX DEHYDROGENASE [QUINONE]"/>
    <property type="match status" value="1"/>
</dbReference>
<accession>A0A542SQX9</accession>
<dbReference type="GO" id="GO:0070819">
    <property type="term" value="F:menaquinone-dependent protoporphyrinogen oxidase activity"/>
    <property type="evidence" value="ECO:0007669"/>
    <property type="project" value="TreeGrafter"/>
</dbReference>
<feature type="domain" description="Flavodoxin" evidence="1">
    <location>
        <begin position="4"/>
        <end position="136"/>
    </location>
</feature>
<dbReference type="InterPro" id="IPR026816">
    <property type="entry name" value="Flavodoxin_dom"/>
</dbReference>
<dbReference type="InterPro" id="IPR029039">
    <property type="entry name" value="Flavoprotein-like_sf"/>
</dbReference>
<dbReference type="EMBL" id="VFNV01000001">
    <property type="protein sequence ID" value="TQK77020.1"/>
    <property type="molecule type" value="Genomic_DNA"/>
</dbReference>